<comment type="caution">
    <text evidence="4">The sequence shown here is derived from an EMBL/GenBank/DDBJ whole genome shotgun (WGS) entry which is preliminary data.</text>
</comment>
<sequence>MATETRLVPGAKAPANVRSTGSPPPADTIESYAAAIRAQQQQMRRPGGFGGPAIPKKRSYGWSVLRVATIILSSVVLATYMANVAVTHDKEQRVVALLAERRKLREEEQELKRQLDIE</sequence>
<proteinExistence type="predicted"/>
<keyword evidence="5" id="KW-1185">Reference proteome</keyword>
<feature type="coiled-coil region" evidence="1">
    <location>
        <begin position="87"/>
        <end position="117"/>
    </location>
</feature>
<keyword evidence="3" id="KW-0812">Transmembrane</keyword>
<keyword evidence="3" id="KW-0472">Membrane</keyword>
<evidence type="ECO:0000313" key="4">
    <source>
        <dbReference type="EMBL" id="TPX60413.1"/>
    </source>
</evidence>
<gene>
    <name evidence="4" type="ORF">PhCBS80983_g01786</name>
</gene>
<reference evidence="4 5" key="1">
    <citation type="journal article" date="2019" name="Sci. Rep.">
        <title>Comparative genomics of chytrid fungi reveal insights into the obligate biotrophic and pathogenic lifestyle of Synchytrium endobioticum.</title>
        <authorList>
            <person name="van de Vossenberg B.T.L.H."/>
            <person name="Warris S."/>
            <person name="Nguyen H.D.T."/>
            <person name="van Gent-Pelzer M.P.E."/>
            <person name="Joly D.L."/>
            <person name="van de Geest H.C."/>
            <person name="Bonants P.J.M."/>
            <person name="Smith D.S."/>
            <person name="Levesque C.A."/>
            <person name="van der Lee T.A.J."/>
        </authorList>
    </citation>
    <scope>NUCLEOTIDE SEQUENCE [LARGE SCALE GENOMIC DNA]</scope>
    <source>
        <strain evidence="4 5">CBS 809.83</strain>
    </source>
</reference>
<feature type="transmembrane region" description="Helical" evidence="3">
    <location>
        <begin position="64"/>
        <end position="82"/>
    </location>
</feature>
<feature type="region of interest" description="Disordered" evidence="2">
    <location>
        <begin position="1"/>
        <end position="25"/>
    </location>
</feature>
<accession>A0A507E8M3</accession>
<organism evidence="4 5">
    <name type="scientific">Powellomyces hirtus</name>
    <dbReference type="NCBI Taxonomy" id="109895"/>
    <lineage>
        <taxon>Eukaryota</taxon>
        <taxon>Fungi</taxon>
        <taxon>Fungi incertae sedis</taxon>
        <taxon>Chytridiomycota</taxon>
        <taxon>Chytridiomycota incertae sedis</taxon>
        <taxon>Chytridiomycetes</taxon>
        <taxon>Spizellomycetales</taxon>
        <taxon>Powellomycetaceae</taxon>
        <taxon>Powellomyces</taxon>
    </lineage>
</organism>
<evidence type="ECO:0000313" key="5">
    <source>
        <dbReference type="Proteomes" id="UP000318582"/>
    </source>
</evidence>
<keyword evidence="3" id="KW-1133">Transmembrane helix</keyword>
<protein>
    <submittedName>
        <fullName evidence="4">Uncharacterized protein</fullName>
    </submittedName>
</protein>
<dbReference type="EMBL" id="QEAQ01000015">
    <property type="protein sequence ID" value="TPX60413.1"/>
    <property type="molecule type" value="Genomic_DNA"/>
</dbReference>
<evidence type="ECO:0000256" key="3">
    <source>
        <dbReference type="SAM" id="Phobius"/>
    </source>
</evidence>
<evidence type="ECO:0000256" key="2">
    <source>
        <dbReference type="SAM" id="MobiDB-lite"/>
    </source>
</evidence>
<dbReference type="Proteomes" id="UP000318582">
    <property type="component" value="Unassembled WGS sequence"/>
</dbReference>
<dbReference type="AlphaFoldDB" id="A0A507E8M3"/>
<keyword evidence="1" id="KW-0175">Coiled coil</keyword>
<name>A0A507E8M3_9FUNG</name>
<evidence type="ECO:0000256" key="1">
    <source>
        <dbReference type="SAM" id="Coils"/>
    </source>
</evidence>